<protein>
    <recommendedName>
        <fullName evidence="3">Carbon storage regulator</fullName>
    </recommendedName>
</protein>
<accession>A0AAX4J621</accession>
<dbReference type="GO" id="GO:0006402">
    <property type="term" value="P:mRNA catabolic process"/>
    <property type="evidence" value="ECO:0007669"/>
    <property type="project" value="InterPro"/>
</dbReference>
<evidence type="ECO:0000313" key="1">
    <source>
        <dbReference type="EMBL" id="WRQ13114.1"/>
    </source>
</evidence>
<evidence type="ECO:0008006" key="3">
    <source>
        <dbReference type="Google" id="ProtNLM"/>
    </source>
</evidence>
<dbReference type="GO" id="GO:0003723">
    <property type="term" value="F:RNA binding"/>
    <property type="evidence" value="ECO:0007669"/>
    <property type="project" value="InterPro"/>
</dbReference>
<dbReference type="SUPFAM" id="SSF117130">
    <property type="entry name" value="CsrA-like"/>
    <property type="match status" value="1"/>
</dbReference>
<reference evidence="1" key="1">
    <citation type="submission" date="2023-11" db="EMBL/GenBank/DDBJ databases">
        <title>Complete genome sequence of Vibrio virus vB_VpM-pA2SJ1.</title>
        <authorList>
            <person name="Lim S.J."/>
            <person name="Park S.Y."/>
            <person name="Kim J.H."/>
        </authorList>
    </citation>
    <scope>NUCLEOTIDE SEQUENCE</scope>
</reference>
<dbReference type="InterPro" id="IPR036107">
    <property type="entry name" value="CsrA_sf"/>
</dbReference>
<dbReference type="Proteomes" id="UP001432163">
    <property type="component" value="Segment"/>
</dbReference>
<evidence type="ECO:0000313" key="2">
    <source>
        <dbReference type="Proteomes" id="UP001432163"/>
    </source>
</evidence>
<dbReference type="EMBL" id="OR813779">
    <property type="protein sequence ID" value="WRQ13114.1"/>
    <property type="molecule type" value="Genomic_DNA"/>
</dbReference>
<organism evidence="1 2">
    <name type="scientific">Vibrio phage vB_VpM-pA2SJ1</name>
    <dbReference type="NCBI Taxonomy" id="3095964"/>
    <lineage>
        <taxon>Viruses</taxon>
        <taxon>Duplodnaviria</taxon>
        <taxon>Heunggongvirae</taxon>
        <taxon>Uroviricota</taxon>
        <taxon>Caudoviricetes</taxon>
    </lineage>
</organism>
<proteinExistence type="predicted"/>
<name>A0AAX4J621_9CAUD</name>
<dbReference type="GO" id="GO:0006109">
    <property type="term" value="P:regulation of carbohydrate metabolic process"/>
    <property type="evidence" value="ECO:0007669"/>
    <property type="project" value="InterPro"/>
</dbReference>
<sequence>MLVLNRKARQKICIGLGLRNPNDNPEIVLTVVDVNSPYVCVEVTRNGKKTTHKMTPLDAERIGEEIYFQVVSVNYREVKLAFDAPIKYRILRGEL</sequence>
<dbReference type="Gene3D" id="2.60.40.4380">
    <property type="entry name" value="Translational regulator CsrA"/>
    <property type="match status" value="1"/>
</dbReference>